<comment type="caution">
    <text evidence="1">The sequence shown here is derived from an EMBL/GenBank/DDBJ whole genome shotgun (WGS) entry which is preliminary data.</text>
</comment>
<gene>
    <name evidence="1" type="ORF">EDD18DRAFT_378549</name>
</gene>
<sequence length="169" mass="19069">MASPDIEGTGGFFMTKGGDSKKLLLDTARHVVFPTDKGPNTMFERKSESQPRVNVLLLGDTSYQELLASIRTRIRRLGIIVEHEERLAKAAEGKDDQVSREAREDAQRAVDDANKTIGALSAFYQDVEQKWNTHASCVLGHVAFSPSHQLQYPRLHRGSRHHRGRRQQH</sequence>
<evidence type="ECO:0000313" key="1">
    <source>
        <dbReference type="EMBL" id="KAK0493972.1"/>
    </source>
</evidence>
<proteinExistence type="predicted"/>
<keyword evidence="2" id="KW-1185">Reference proteome</keyword>
<dbReference type="Proteomes" id="UP001175228">
    <property type="component" value="Unassembled WGS sequence"/>
</dbReference>
<evidence type="ECO:0000313" key="2">
    <source>
        <dbReference type="Proteomes" id="UP001175228"/>
    </source>
</evidence>
<accession>A0AA39Q0H0</accession>
<reference evidence="1" key="1">
    <citation type="submission" date="2023-06" db="EMBL/GenBank/DDBJ databases">
        <authorList>
            <consortium name="Lawrence Berkeley National Laboratory"/>
            <person name="Ahrendt S."/>
            <person name="Sahu N."/>
            <person name="Indic B."/>
            <person name="Wong-Bajracharya J."/>
            <person name="Merenyi Z."/>
            <person name="Ke H.-M."/>
            <person name="Monk M."/>
            <person name="Kocsube S."/>
            <person name="Drula E."/>
            <person name="Lipzen A."/>
            <person name="Balint B."/>
            <person name="Henrissat B."/>
            <person name="Andreopoulos B."/>
            <person name="Martin F.M."/>
            <person name="Harder C.B."/>
            <person name="Rigling D."/>
            <person name="Ford K.L."/>
            <person name="Foster G.D."/>
            <person name="Pangilinan J."/>
            <person name="Papanicolaou A."/>
            <person name="Barry K."/>
            <person name="LaButti K."/>
            <person name="Viragh M."/>
            <person name="Koriabine M."/>
            <person name="Yan M."/>
            <person name="Riley R."/>
            <person name="Champramary S."/>
            <person name="Plett K.L."/>
            <person name="Tsai I.J."/>
            <person name="Slot J."/>
            <person name="Sipos G."/>
            <person name="Plett J."/>
            <person name="Nagy L.G."/>
            <person name="Grigoriev I.V."/>
        </authorList>
    </citation>
    <scope>NUCLEOTIDE SEQUENCE</scope>
    <source>
        <strain evidence="1">HWK02</strain>
    </source>
</reference>
<name>A0AA39Q0H0_9AGAR</name>
<organism evidence="1 2">
    <name type="scientific">Armillaria luteobubalina</name>
    <dbReference type="NCBI Taxonomy" id="153913"/>
    <lineage>
        <taxon>Eukaryota</taxon>
        <taxon>Fungi</taxon>
        <taxon>Dikarya</taxon>
        <taxon>Basidiomycota</taxon>
        <taxon>Agaricomycotina</taxon>
        <taxon>Agaricomycetes</taxon>
        <taxon>Agaricomycetidae</taxon>
        <taxon>Agaricales</taxon>
        <taxon>Marasmiineae</taxon>
        <taxon>Physalacriaceae</taxon>
        <taxon>Armillaria</taxon>
    </lineage>
</organism>
<dbReference type="AlphaFoldDB" id="A0AA39Q0H0"/>
<dbReference type="EMBL" id="JAUEPU010000022">
    <property type="protein sequence ID" value="KAK0493972.1"/>
    <property type="molecule type" value="Genomic_DNA"/>
</dbReference>
<protein>
    <submittedName>
        <fullName evidence="1">Uncharacterized protein</fullName>
    </submittedName>
</protein>